<evidence type="ECO:0000313" key="2">
    <source>
        <dbReference type="EMBL" id="KAF1831073.1"/>
    </source>
</evidence>
<evidence type="ECO:0000256" key="1">
    <source>
        <dbReference type="SAM" id="MobiDB-lite"/>
    </source>
</evidence>
<feature type="compositionally biased region" description="Polar residues" evidence="1">
    <location>
        <begin position="20"/>
        <end position="38"/>
    </location>
</feature>
<dbReference type="Proteomes" id="UP000800040">
    <property type="component" value="Unassembled WGS sequence"/>
</dbReference>
<organism evidence="2 3">
    <name type="scientific">Decorospora gaudefroyi</name>
    <dbReference type="NCBI Taxonomy" id="184978"/>
    <lineage>
        <taxon>Eukaryota</taxon>
        <taxon>Fungi</taxon>
        <taxon>Dikarya</taxon>
        <taxon>Ascomycota</taxon>
        <taxon>Pezizomycotina</taxon>
        <taxon>Dothideomycetes</taxon>
        <taxon>Pleosporomycetidae</taxon>
        <taxon>Pleosporales</taxon>
        <taxon>Pleosporineae</taxon>
        <taxon>Pleosporaceae</taxon>
        <taxon>Decorospora</taxon>
    </lineage>
</organism>
<feature type="compositionally biased region" description="Low complexity" evidence="1">
    <location>
        <begin position="156"/>
        <end position="166"/>
    </location>
</feature>
<dbReference type="OrthoDB" id="3690950at2759"/>
<sequence length="339" mass="37774">MHASGISVATVSSYPPVRPNTPSRTQPSPSSDTPTQQRIYAPARPPPPSSGITHPSMHANGPSRASPSHERVGSKMFFEVPVNHIFSQPQPLSYPYASFAEDMWALEQQPVNMPDHNQYVVPVIARRNARQAAHQPQKSTRPPPYPLHDQDVETDSSGGVHSSYSSPVRQPKAEDYLRPQHPLPAPPTEEYDSDQDLPVIEPDSYVHENLSNRPKMHHTEAHTHTPDALVPNRRSTVANGKPHHTVGIAPAQNRSQSVLVQPSRAPSLAYESSASARQNTTARVHTMSSDMYQPALGGLQRISGIKRTDSKRDRLKRFMRNMIPFHRRREFGRAGRQIN</sequence>
<keyword evidence="3" id="KW-1185">Reference proteome</keyword>
<name>A0A6A5KCH0_9PLEO</name>
<proteinExistence type="predicted"/>
<dbReference type="AlphaFoldDB" id="A0A6A5KCH0"/>
<protein>
    <submittedName>
        <fullName evidence="2">Uncharacterized protein</fullName>
    </submittedName>
</protein>
<feature type="region of interest" description="Disordered" evidence="1">
    <location>
        <begin position="128"/>
        <end position="171"/>
    </location>
</feature>
<reference evidence="2" key="1">
    <citation type="submission" date="2020-01" db="EMBL/GenBank/DDBJ databases">
        <authorList>
            <consortium name="DOE Joint Genome Institute"/>
            <person name="Haridas S."/>
            <person name="Albert R."/>
            <person name="Binder M."/>
            <person name="Bloem J."/>
            <person name="Labutti K."/>
            <person name="Salamov A."/>
            <person name="Andreopoulos B."/>
            <person name="Baker S.E."/>
            <person name="Barry K."/>
            <person name="Bills G."/>
            <person name="Bluhm B.H."/>
            <person name="Cannon C."/>
            <person name="Castanera R."/>
            <person name="Culley D.E."/>
            <person name="Daum C."/>
            <person name="Ezra D."/>
            <person name="Gonzalez J.B."/>
            <person name="Henrissat B."/>
            <person name="Kuo A."/>
            <person name="Liang C."/>
            <person name="Lipzen A."/>
            <person name="Lutzoni F."/>
            <person name="Magnuson J."/>
            <person name="Mondo S."/>
            <person name="Nolan M."/>
            <person name="Ohm R."/>
            <person name="Pangilinan J."/>
            <person name="Park H.-J."/>
            <person name="Ramirez L."/>
            <person name="Alfaro M."/>
            <person name="Sun H."/>
            <person name="Tritt A."/>
            <person name="Yoshinaga Y."/>
            <person name="Zwiers L.-H."/>
            <person name="Turgeon B.G."/>
            <person name="Goodwin S.B."/>
            <person name="Spatafora J.W."/>
            <person name="Crous P.W."/>
            <person name="Grigoriev I.V."/>
        </authorList>
    </citation>
    <scope>NUCLEOTIDE SEQUENCE</scope>
    <source>
        <strain evidence="2">P77</strain>
    </source>
</reference>
<evidence type="ECO:0000313" key="3">
    <source>
        <dbReference type="Proteomes" id="UP000800040"/>
    </source>
</evidence>
<dbReference type="EMBL" id="ML975374">
    <property type="protein sequence ID" value="KAF1831073.1"/>
    <property type="molecule type" value="Genomic_DNA"/>
</dbReference>
<feature type="region of interest" description="Disordered" evidence="1">
    <location>
        <begin position="217"/>
        <end position="239"/>
    </location>
</feature>
<accession>A0A6A5KCH0</accession>
<feature type="region of interest" description="Disordered" evidence="1">
    <location>
        <begin position="177"/>
        <end position="196"/>
    </location>
</feature>
<gene>
    <name evidence="2" type="ORF">BDW02DRAFT_70307</name>
</gene>
<feature type="region of interest" description="Disordered" evidence="1">
    <location>
        <begin position="1"/>
        <end position="70"/>
    </location>
</feature>